<dbReference type="PANTHER" id="PTHR47785">
    <property type="entry name" value="ZN(II)2CYS6 TRANSCRIPTION FACTOR (EUROFUNG)-RELATED-RELATED"/>
    <property type="match status" value="1"/>
</dbReference>
<accession>A0AAD9YBT0</accession>
<dbReference type="InterPro" id="IPR053181">
    <property type="entry name" value="EcdB-like_regulator"/>
</dbReference>
<feature type="compositionally biased region" description="Polar residues" evidence="1">
    <location>
        <begin position="50"/>
        <end position="59"/>
    </location>
</feature>
<feature type="region of interest" description="Disordered" evidence="1">
    <location>
        <begin position="37"/>
        <end position="67"/>
    </location>
</feature>
<dbReference type="AlphaFoldDB" id="A0AAD9YBT0"/>
<comment type="caution">
    <text evidence="2">The sequence shown here is derived from an EMBL/GenBank/DDBJ whole genome shotgun (WGS) entry which is preliminary data.</text>
</comment>
<dbReference type="Proteomes" id="UP001281614">
    <property type="component" value="Unassembled WGS sequence"/>
</dbReference>
<feature type="compositionally biased region" description="Low complexity" evidence="1">
    <location>
        <begin position="37"/>
        <end position="49"/>
    </location>
</feature>
<evidence type="ECO:0008006" key="4">
    <source>
        <dbReference type="Google" id="ProtNLM"/>
    </source>
</evidence>
<protein>
    <recommendedName>
        <fullName evidence="4">Transcription factor domain-containing protein</fullName>
    </recommendedName>
</protein>
<gene>
    <name evidence="2" type="ORF">CKAH01_05507</name>
</gene>
<evidence type="ECO:0000256" key="1">
    <source>
        <dbReference type="SAM" id="MobiDB-lite"/>
    </source>
</evidence>
<evidence type="ECO:0000313" key="3">
    <source>
        <dbReference type="Proteomes" id="UP001281614"/>
    </source>
</evidence>
<organism evidence="2 3">
    <name type="scientific">Colletotrichum kahawae</name>
    <name type="common">Coffee berry disease fungus</name>
    <dbReference type="NCBI Taxonomy" id="34407"/>
    <lineage>
        <taxon>Eukaryota</taxon>
        <taxon>Fungi</taxon>
        <taxon>Dikarya</taxon>
        <taxon>Ascomycota</taxon>
        <taxon>Pezizomycotina</taxon>
        <taxon>Sordariomycetes</taxon>
        <taxon>Hypocreomycetidae</taxon>
        <taxon>Glomerellales</taxon>
        <taxon>Glomerellaceae</taxon>
        <taxon>Colletotrichum</taxon>
        <taxon>Colletotrichum gloeosporioides species complex</taxon>
    </lineage>
</organism>
<dbReference type="EMBL" id="VYYT01000189">
    <property type="protein sequence ID" value="KAK2758459.1"/>
    <property type="molecule type" value="Genomic_DNA"/>
</dbReference>
<name>A0AAD9YBT0_COLKA</name>
<sequence>MKTPSHRKGLAVSELADTLKRMEDKIDNLVEKTTASRGVGSLSGRGLSSPALQPTTTPDPISPVSAFTPSKLGSVHIRQELAIPERHCTAPQHLLSWSCSPLTLNERQLRYPVDVEAKQVRLRKTTAAPRCLSQTLSEDSSNWLSVMSLSQLRDLAGLYFTQFHPQCLILDEEIFHHHHLSRALRHGFDDSLSSCIVLLVLSLGSIVACQAGSNEWAQSDSDTGMSDIEAGLSFFNLASNMFRDVEDVGWESVQCLLLMA</sequence>
<evidence type="ECO:0000313" key="2">
    <source>
        <dbReference type="EMBL" id="KAK2758459.1"/>
    </source>
</evidence>
<proteinExistence type="predicted"/>
<reference evidence="2" key="1">
    <citation type="submission" date="2023-02" db="EMBL/GenBank/DDBJ databases">
        <title>Colletotrichum kahawae CIFC_Que2 genome sequencing and assembly.</title>
        <authorList>
            <person name="Baroncelli R."/>
        </authorList>
    </citation>
    <scope>NUCLEOTIDE SEQUENCE</scope>
    <source>
        <strain evidence="2">CIFC_Que2</strain>
    </source>
</reference>
<keyword evidence="3" id="KW-1185">Reference proteome</keyword>
<dbReference type="CDD" id="cd12148">
    <property type="entry name" value="fungal_TF_MHR"/>
    <property type="match status" value="1"/>
</dbReference>